<dbReference type="RefSeq" id="WP_344158131.1">
    <property type="nucleotide sequence ID" value="NZ_BAAANF010000017.1"/>
</dbReference>
<dbReference type="InterPro" id="IPR008984">
    <property type="entry name" value="SMAD_FHA_dom_sf"/>
</dbReference>
<keyword evidence="3" id="KW-1133">Transmembrane helix</keyword>
<evidence type="ECO:0000313" key="6">
    <source>
        <dbReference type="Proteomes" id="UP001500280"/>
    </source>
</evidence>
<dbReference type="Pfam" id="PF00498">
    <property type="entry name" value="FHA"/>
    <property type="match status" value="1"/>
</dbReference>
<feature type="compositionally biased region" description="Pro residues" evidence="2">
    <location>
        <begin position="158"/>
        <end position="185"/>
    </location>
</feature>
<feature type="region of interest" description="Disordered" evidence="2">
    <location>
        <begin position="97"/>
        <end position="401"/>
    </location>
</feature>
<evidence type="ECO:0000259" key="4">
    <source>
        <dbReference type="PROSITE" id="PS50006"/>
    </source>
</evidence>
<feature type="compositionally biased region" description="Low complexity" evidence="2">
    <location>
        <begin position="97"/>
        <end position="112"/>
    </location>
</feature>
<dbReference type="SMART" id="SM00240">
    <property type="entry name" value="FHA"/>
    <property type="match status" value="1"/>
</dbReference>
<dbReference type="Proteomes" id="UP001500280">
    <property type="component" value="Unassembled WGS sequence"/>
</dbReference>
<keyword evidence="3" id="KW-0472">Membrane</keyword>
<dbReference type="CDD" id="cd00060">
    <property type="entry name" value="FHA"/>
    <property type="match status" value="1"/>
</dbReference>
<dbReference type="PRINTS" id="PR01217">
    <property type="entry name" value="PRICHEXTENSN"/>
</dbReference>
<dbReference type="Gene3D" id="2.60.200.20">
    <property type="match status" value="1"/>
</dbReference>
<dbReference type="InterPro" id="IPR000253">
    <property type="entry name" value="FHA_dom"/>
</dbReference>
<reference evidence="6" key="1">
    <citation type="journal article" date="2019" name="Int. J. Syst. Evol. Microbiol.">
        <title>The Global Catalogue of Microorganisms (GCM) 10K type strain sequencing project: providing services to taxonomists for standard genome sequencing and annotation.</title>
        <authorList>
            <consortium name="The Broad Institute Genomics Platform"/>
            <consortium name="The Broad Institute Genome Sequencing Center for Infectious Disease"/>
            <person name="Wu L."/>
            <person name="Ma J."/>
        </authorList>
    </citation>
    <scope>NUCLEOTIDE SEQUENCE [LARGE SCALE GENOMIC DNA]</scope>
    <source>
        <strain evidence="6">JCM 14307</strain>
    </source>
</reference>
<organism evidence="5 6">
    <name type="scientific">Kribbella yunnanensis</name>
    <dbReference type="NCBI Taxonomy" id="190194"/>
    <lineage>
        <taxon>Bacteria</taxon>
        <taxon>Bacillati</taxon>
        <taxon>Actinomycetota</taxon>
        <taxon>Actinomycetes</taxon>
        <taxon>Propionibacteriales</taxon>
        <taxon>Kribbellaceae</taxon>
        <taxon>Kribbella</taxon>
    </lineage>
</organism>
<keyword evidence="3" id="KW-0812">Transmembrane</keyword>
<evidence type="ECO:0000256" key="1">
    <source>
        <dbReference type="ARBA" id="ARBA00022553"/>
    </source>
</evidence>
<feature type="domain" description="FHA" evidence="4">
    <location>
        <begin position="23"/>
        <end position="72"/>
    </location>
</feature>
<sequence>METEFALSLGTQRWPLPSTATEITLGRAANADVRLPADDQISRIHARLVRTGAAWALHDASRNGTGLNGRRLTAPTALTNNDQIHIGRSVLTFHATPAAASPEPSQPSAPTSPASPQPPASAASPAPRQPSAPATSAATPPPPAATPQPPATAASGTPQPPAAAPLGTPPAPATAPSPTPQPPASDAPATPASPEAESTDARSSTPSGAPDGQAAHSQPGAPNTSPTHQPPAGSGPAAPEPNRWSEPDDSGFLNPASTTPPPPAPPRPLTPRPAPTRAPADPPVSDASAPAGSPFAPNTPQQPDAAPRNDPYPADRASISQPNPADASNSASWPGYPSADYLESARSPLTGGDRAQIAQPDTPRNPYPARPDHPDYPDEPRNTRPTPRPANRPERRTSESVEVGQVRLARVLAIAGAMLAVGLVINLIATFLADGPGGLLRWLIAPTLALLGAMTFAILDAVSPTEREPSRLDVSVIVAIIAVLLGVGVGGFAITSGAEYAAGYLTGNESGEDRLIKPVGKTTAGLTITVDNVTNTSHFTRIRLTVNNKGKDSVSLPLDGNATFTSAEGNSIRADGSRSNWPDEFAAGESTQGTIVFKGHLPKGQKTAVLTLRAGDPAIVISSIPLTN</sequence>
<feature type="transmembrane region" description="Helical" evidence="3">
    <location>
        <begin position="439"/>
        <end position="462"/>
    </location>
</feature>
<dbReference type="PROSITE" id="PS50006">
    <property type="entry name" value="FHA_DOMAIN"/>
    <property type="match status" value="1"/>
</dbReference>
<accession>A0ABP4U968</accession>
<comment type="caution">
    <text evidence="5">The sequence shown here is derived from an EMBL/GenBank/DDBJ whole genome shotgun (WGS) entry which is preliminary data.</text>
</comment>
<protein>
    <recommendedName>
        <fullName evidence="4">FHA domain-containing protein</fullName>
    </recommendedName>
</protein>
<evidence type="ECO:0000256" key="2">
    <source>
        <dbReference type="SAM" id="MobiDB-lite"/>
    </source>
</evidence>
<feature type="transmembrane region" description="Helical" evidence="3">
    <location>
        <begin position="411"/>
        <end position="433"/>
    </location>
</feature>
<feature type="transmembrane region" description="Helical" evidence="3">
    <location>
        <begin position="474"/>
        <end position="494"/>
    </location>
</feature>
<feature type="compositionally biased region" description="Pro residues" evidence="2">
    <location>
        <begin position="258"/>
        <end position="282"/>
    </location>
</feature>
<gene>
    <name evidence="5" type="ORF">GCM10009745_55320</name>
</gene>
<feature type="compositionally biased region" description="Low complexity" evidence="2">
    <location>
        <begin position="120"/>
        <end position="138"/>
    </location>
</feature>
<evidence type="ECO:0000256" key="3">
    <source>
        <dbReference type="SAM" id="Phobius"/>
    </source>
</evidence>
<feature type="compositionally biased region" description="Polar residues" evidence="2">
    <location>
        <begin position="318"/>
        <end position="332"/>
    </location>
</feature>
<feature type="compositionally biased region" description="Pro residues" evidence="2">
    <location>
        <begin position="139"/>
        <end position="150"/>
    </location>
</feature>
<keyword evidence="1" id="KW-0597">Phosphoprotein</keyword>
<keyword evidence="6" id="KW-1185">Reference proteome</keyword>
<dbReference type="SUPFAM" id="SSF49879">
    <property type="entry name" value="SMAD/FHA domain"/>
    <property type="match status" value="1"/>
</dbReference>
<name>A0ABP4U968_9ACTN</name>
<evidence type="ECO:0000313" key="5">
    <source>
        <dbReference type="EMBL" id="GAA1701146.1"/>
    </source>
</evidence>
<feature type="compositionally biased region" description="Low complexity" evidence="2">
    <location>
        <begin position="186"/>
        <end position="196"/>
    </location>
</feature>
<feature type="compositionally biased region" description="Basic and acidic residues" evidence="2">
    <location>
        <begin position="370"/>
        <end position="382"/>
    </location>
</feature>
<feature type="compositionally biased region" description="Low complexity" evidence="2">
    <location>
        <begin position="283"/>
        <end position="294"/>
    </location>
</feature>
<dbReference type="EMBL" id="BAAANF010000017">
    <property type="protein sequence ID" value="GAA1701146.1"/>
    <property type="molecule type" value="Genomic_DNA"/>
</dbReference>
<feature type="compositionally biased region" description="Low complexity" evidence="2">
    <location>
        <begin position="230"/>
        <end position="241"/>
    </location>
</feature>
<proteinExistence type="predicted"/>